<proteinExistence type="predicted"/>
<protein>
    <recommendedName>
        <fullName evidence="4">DUF3829 domain-containing protein</fullName>
    </recommendedName>
</protein>
<comment type="caution">
    <text evidence="2">The sequence shown here is derived from an EMBL/GenBank/DDBJ whole genome shotgun (WGS) entry which is preliminary data.</text>
</comment>
<organism evidence="2 3">
    <name type="scientific">Brevundimonas denitrificans</name>
    <dbReference type="NCBI Taxonomy" id="1443434"/>
    <lineage>
        <taxon>Bacteria</taxon>
        <taxon>Pseudomonadati</taxon>
        <taxon>Pseudomonadota</taxon>
        <taxon>Alphaproteobacteria</taxon>
        <taxon>Caulobacterales</taxon>
        <taxon>Caulobacteraceae</taxon>
        <taxon>Brevundimonas</taxon>
    </lineage>
</organism>
<dbReference type="RefSeq" id="WP_284222193.1">
    <property type="nucleotide sequence ID" value="NZ_BSOY01000024.1"/>
</dbReference>
<keyword evidence="1" id="KW-0812">Transmembrane</keyword>
<dbReference type="Proteomes" id="UP001156921">
    <property type="component" value="Unassembled WGS sequence"/>
</dbReference>
<dbReference type="EMBL" id="BSOY01000024">
    <property type="protein sequence ID" value="GLS01336.1"/>
    <property type="molecule type" value="Genomic_DNA"/>
</dbReference>
<reference evidence="3" key="1">
    <citation type="journal article" date="2019" name="Int. J. Syst. Evol. Microbiol.">
        <title>The Global Catalogue of Microorganisms (GCM) 10K type strain sequencing project: providing services to taxonomists for standard genome sequencing and annotation.</title>
        <authorList>
            <consortium name="The Broad Institute Genomics Platform"/>
            <consortium name="The Broad Institute Genome Sequencing Center for Infectious Disease"/>
            <person name="Wu L."/>
            <person name="Ma J."/>
        </authorList>
    </citation>
    <scope>NUCLEOTIDE SEQUENCE [LARGE SCALE GENOMIC DNA]</scope>
    <source>
        <strain evidence="3">NBRC 110107</strain>
    </source>
</reference>
<name>A0ABQ6BJ63_9CAUL</name>
<evidence type="ECO:0000313" key="2">
    <source>
        <dbReference type="EMBL" id="GLS01336.1"/>
    </source>
</evidence>
<feature type="transmembrane region" description="Helical" evidence="1">
    <location>
        <begin position="20"/>
        <end position="40"/>
    </location>
</feature>
<gene>
    <name evidence="2" type="ORF">GCM10007859_13490</name>
</gene>
<evidence type="ECO:0008006" key="4">
    <source>
        <dbReference type="Google" id="ProtNLM"/>
    </source>
</evidence>
<evidence type="ECO:0000256" key="1">
    <source>
        <dbReference type="SAM" id="Phobius"/>
    </source>
</evidence>
<keyword evidence="1" id="KW-0472">Membrane</keyword>
<keyword evidence="1" id="KW-1133">Transmembrane helix</keyword>
<accession>A0ABQ6BJ63</accession>
<sequence>MSDQDQEAAPSARRKRGFGWGELLGGIVLALTPVAGTLVYDSVSRPSGEVAAAADMLTQAAPHIDAYRRQSDLFDVNSRRVANAMLRGGSQEAAQARYDDFTLVWSDYQTTYSDLRDLILPADNTAAPELRDLVSYMDGAMAASNRIDLCLQSALGSYDAGAPDRMAARARTRTGIDEAAAGAESAARAQDQELRCLSGDEYFVVSERMQRLGGCNYALRKAMMGSVANLRRTRDDGPMARLGDRLTGRSAARTADHRPEFWGPLLDRVKAECSRERLRPSRGDAPPANRLNIWQRVDAVAPAPVSAPAAAMPLMGPTAAAPEPPAT</sequence>
<evidence type="ECO:0000313" key="3">
    <source>
        <dbReference type="Proteomes" id="UP001156921"/>
    </source>
</evidence>
<keyword evidence="3" id="KW-1185">Reference proteome</keyword>